<dbReference type="STRING" id="8022.A0A060WM29"/>
<evidence type="ECO:0000313" key="2">
    <source>
        <dbReference type="EMBL" id="CDQ65640.1"/>
    </source>
</evidence>
<proteinExistence type="predicted"/>
<feature type="region of interest" description="Disordered" evidence="1">
    <location>
        <begin position="1"/>
        <end position="53"/>
    </location>
</feature>
<gene>
    <name evidence="2" type="ORF">GSONMT00073653001</name>
</gene>
<evidence type="ECO:0000256" key="1">
    <source>
        <dbReference type="SAM" id="MobiDB-lite"/>
    </source>
</evidence>
<evidence type="ECO:0000313" key="3">
    <source>
        <dbReference type="Proteomes" id="UP000193380"/>
    </source>
</evidence>
<sequence>MSADGIEPVSPAGAMSEPDTQGASYPNEQGEQGMGSRSPPNTQPPAFFSKLTESTSAIVKSKKQEMIKKMTVVGSETDFNTGQPGTEIFNMPASTTAGPVSIRSHPAPEASGNTIGLEAIIRKALMGKYDDQAEERPPSSNAINSMAASVPAANPLADGRTEDSYSLQGGGKPKGSGRSNGRKAKSPGPGLSGGERPSSVSSVHSEGDTSRRTPLINRVWEDRPSSTGPTPFPCNPLTMRFPGGMPVSAPSPSSGQLGVQGLGQGRAWEEEPKPLLCSQYETLSDSE</sequence>
<dbReference type="AlphaFoldDB" id="A0A060WM29"/>
<feature type="region of interest" description="Disordered" evidence="1">
    <location>
        <begin position="128"/>
        <end position="273"/>
    </location>
</feature>
<dbReference type="Proteomes" id="UP000193380">
    <property type="component" value="Chromosome 6"/>
</dbReference>
<protein>
    <recommendedName>
        <fullName evidence="4">Nuclear receptor corepressor 2</fullName>
    </recommendedName>
</protein>
<accession>A0A060WM29</accession>
<dbReference type="EMBL" id="FR904513">
    <property type="protein sequence ID" value="CDQ65640.1"/>
    <property type="molecule type" value="Genomic_DNA"/>
</dbReference>
<feature type="region of interest" description="Disordered" evidence="1">
    <location>
        <begin position="76"/>
        <end position="114"/>
    </location>
</feature>
<organism evidence="2 3">
    <name type="scientific">Oncorhynchus mykiss</name>
    <name type="common">Rainbow trout</name>
    <name type="synonym">Salmo gairdneri</name>
    <dbReference type="NCBI Taxonomy" id="8022"/>
    <lineage>
        <taxon>Eukaryota</taxon>
        <taxon>Metazoa</taxon>
        <taxon>Chordata</taxon>
        <taxon>Craniata</taxon>
        <taxon>Vertebrata</taxon>
        <taxon>Euteleostomi</taxon>
        <taxon>Actinopterygii</taxon>
        <taxon>Neopterygii</taxon>
        <taxon>Teleostei</taxon>
        <taxon>Protacanthopterygii</taxon>
        <taxon>Salmoniformes</taxon>
        <taxon>Salmonidae</taxon>
        <taxon>Salmoninae</taxon>
        <taxon>Oncorhynchus</taxon>
    </lineage>
</organism>
<evidence type="ECO:0008006" key="4">
    <source>
        <dbReference type="Google" id="ProtNLM"/>
    </source>
</evidence>
<feature type="compositionally biased region" description="Basic and acidic residues" evidence="1">
    <location>
        <begin position="128"/>
        <end position="137"/>
    </location>
</feature>
<name>A0A060WM29_ONCMY</name>
<reference evidence="2 3" key="1">
    <citation type="journal article" date="2014" name="Nat. Commun.">
        <title>The rainbow trout genome provides novel insights into evolution after whole-genome duplication in vertebrates.</title>
        <authorList>
            <person name="Berthelot C."/>
            <person name="Brunet F."/>
            <person name="Chalopin D."/>
            <person name="Juanchich A."/>
            <person name="Bernard M."/>
            <person name="Noel B."/>
            <person name="Bento P."/>
            <person name="Da Silva C."/>
            <person name="Labadie K."/>
            <person name="Alberti A."/>
            <person name="Aury J.M."/>
            <person name="Louis A."/>
            <person name="Dehais P."/>
            <person name="Bardou P."/>
            <person name="Montfort J."/>
            <person name="Klopp C."/>
            <person name="Cabau C."/>
            <person name="Gaspin C."/>
            <person name="Thorgaard G.H."/>
            <person name="Boussaha M."/>
            <person name="Quillet E."/>
            <person name="Guyomard R."/>
            <person name="Galiana D."/>
            <person name="Bobe J."/>
            <person name="Volff J.N."/>
            <person name="Genet C."/>
            <person name="Wincker P."/>
            <person name="Jaillon O."/>
            <person name="Roest Crollius H."/>
            <person name="Guiguen Y."/>
        </authorList>
    </citation>
    <scope>NUCLEOTIDE SEQUENCE [LARGE SCALE GENOMIC DNA]</scope>
</reference>
<dbReference type="PaxDb" id="8022-A0A060WM29"/>
<feature type="compositionally biased region" description="Polar residues" evidence="1">
    <location>
        <begin position="18"/>
        <end position="30"/>
    </location>
</feature>
<feature type="compositionally biased region" description="Polar residues" evidence="1">
    <location>
        <begin position="138"/>
        <end position="147"/>
    </location>
</feature>